<dbReference type="EMBL" id="GG662706">
    <property type="protein sequence ID" value="EAR95212.2"/>
    <property type="molecule type" value="Genomic_DNA"/>
</dbReference>
<evidence type="ECO:0000313" key="3">
    <source>
        <dbReference type="Proteomes" id="UP000009168"/>
    </source>
</evidence>
<sequence length="1464" mass="173035">MKVIPEKYLRLGILKELNDSKALFEEIKNMLNLFFNEEDWQGQVDDIQEIFKRILQEQEHVQSVRQQAVEQQRVLILNNYCVLLLQLYQITKYFDLLDESLYNQLFSSILMASKQYTLINNAGITYLLELVKDTLYNSNILTFIDYESLLEFVNHICSINIEKNYQSGQLIASILYTIMFKQIKLSNTSNNDENMYLEEFKAVKKYKPNPELEQIFEIIVYLFNRERKSNTEYTSRWIIAKCLSKEVSQDQNLISELVNFCLEILENGHRSIEDIYVLEFLYHLHKNGISQIKEVSYFLNNVLSNKKNQKHQIGDTRQIYLLFGRMISSQKQKQADFLNAEIMNNFLNSLSMKNMAQFRQDLLRLTLKFIKNNQNYQMLKKAPLSMETETFKVSNYVVKAESTLLGLLDSSSLLPFEDKRKIVDMIHDVSIQKSDTFSQFFYEEFLNIFKSNDCQDLDIIMYCKQCLGDMYYFIVAKQFCEEEIIDLKTFDDRLSYIFQKQLERANEFHTFVLKCLVIECLQQKKDHLFCILDVLQIIIFPLPTTKYNPFQALVGFVFNTYQYFYQEEYFDLKTINNNLRLSDSIKYEEFIYKVLGNQWSMDLDIFQKKSFLIHKGLERIYKIIMKSQAIFEHIIYVEDDELFNKQKCLKYFGKYMKSFKNFKSELFISTLRKHKQIIQDLYSQYNNIITSDMHDENDQQSSKFQQIMQIFQKIVSIDPELKMGDQFIKIIFFNFFNQKTIQTIFNESSKQFKEGNITVYESLLYFLITVKKQSQQDKDLLKHITSQFIEFFIDNYKDMKNLISLYPGKMNLKQHQIKIIDYNIHLLSLLDIEQEFPSRKNPEEMIEILEKDMASGYFIPKQQKRIIKILEKLDKICSCKKFSVNVRNSVENITKHKQQVYYNTCYIYYSMKIRNQMIDINTSKSDQEIFQSMIDILENSISTPIAWGNVSFVCHQNIQIYLIMKTIVSMIVDSERFLNTVQLNRFLSLLIRAMLSPKEFSPSSKISDENYLKIISAYFLIEIQMHMQQNPKKFLNDSSFQNPILGNNNQILNSSSQKQSPYITEDILISLCILGCSDSDQIVRRCLFHKIAENTNKLPHPYLISLCLYFSDTQESLQILSSTIVRAYSERHQNFFYSLQQNEEKDYSRSLQYNIIYLFYLYMNHPLYLNQAKPLWKNLIKNMNESLEILLVNKSQYPQSFELLSSIILRLKQAAQPKQQLSSLFNGINFQQLSNIKLKQSNAKISNEALNNKINSNKEFNYQEKFVLLCEIALDLIVQKWSNFKKDSTLKTFKLDFILPEQYYELVSLQARNMTESMNFSKIQKPEEFYSQGSMKELSNTNFDQVSFTSLLNRQQQELQNNNNNVVGAQVATLKKEASQKDSNQNKPIKNNTQKNTITNFFSSSSKLNQKKPQPQKEQNDTKTIQEPQQNKSSVQKTDIPQKKKITSQEPNNQKNKKKAVTKN</sequence>
<feature type="region of interest" description="Disordered" evidence="1">
    <location>
        <begin position="1375"/>
        <end position="1464"/>
    </location>
</feature>
<dbReference type="InParanoid" id="Q23FE1"/>
<dbReference type="KEGG" id="tet:TTHERM_00378760"/>
<dbReference type="HOGENOM" id="CLU_256542_0_0_1"/>
<protein>
    <submittedName>
        <fullName evidence="2">Uncharacterized protein</fullName>
    </submittedName>
</protein>
<proteinExistence type="predicted"/>
<feature type="compositionally biased region" description="Basic residues" evidence="1">
    <location>
        <begin position="1455"/>
        <end position="1464"/>
    </location>
</feature>
<dbReference type="Proteomes" id="UP000009168">
    <property type="component" value="Unassembled WGS sequence"/>
</dbReference>
<dbReference type="GeneID" id="7828274"/>
<accession>Q23FE1</accession>
<name>Q23FE1_TETTS</name>
<reference evidence="3" key="1">
    <citation type="journal article" date="2006" name="PLoS Biol.">
        <title>Macronuclear genome sequence of the ciliate Tetrahymena thermophila, a model eukaryote.</title>
        <authorList>
            <person name="Eisen J.A."/>
            <person name="Coyne R.S."/>
            <person name="Wu M."/>
            <person name="Wu D."/>
            <person name="Thiagarajan M."/>
            <person name="Wortman J.R."/>
            <person name="Badger J.H."/>
            <person name="Ren Q."/>
            <person name="Amedeo P."/>
            <person name="Jones K.M."/>
            <person name="Tallon L.J."/>
            <person name="Delcher A.L."/>
            <person name="Salzberg S.L."/>
            <person name="Silva J.C."/>
            <person name="Haas B.J."/>
            <person name="Majoros W.H."/>
            <person name="Farzad M."/>
            <person name="Carlton J.M."/>
            <person name="Smith R.K. Jr."/>
            <person name="Garg J."/>
            <person name="Pearlman R.E."/>
            <person name="Karrer K.M."/>
            <person name="Sun L."/>
            <person name="Manning G."/>
            <person name="Elde N.C."/>
            <person name="Turkewitz A.P."/>
            <person name="Asai D.J."/>
            <person name="Wilkes D.E."/>
            <person name="Wang Y."/>
            <person name="Cai H."/>
            <person name="Collins K."/>
            <person name="Stewart B.A."/>
            <person name="Lee S.R."/>
            <person name="Wilamowska K."/>
            <person name="Weinberg Z."/>
            <person name="Ruzzo W.L."/>
            <person name="Wloga D."/>
            <person name="Gaertig J."/>
            <person name="Frankel J."/>
            <person name="Tsao C.-C."/>
            <person name="Gorovsky M.A."/>
            <person name="Keeling P.J."/>
            <person name="Waller R.F."/>
            <person name="Patron N.J."/>
            <person name="Cherry J.M."/>
            <person name="Stover N.A."/>
            <person name="Krieger C.J."/>
            <person name="del Toro C."/>
            <person name="Ryder H.F."/>
            <person name="Williamson S.C."/>
            <person name="Barbeau R.A."/>
            <person name="Hamilton E.P."/>
            <person name="Orias E."/>
        </authorList>
    </citation>
    <scope>NUCLEOTIDE SEQUENCE [LARGE SCALE GENOMIC DNA]</scope>
    <source>
        <strain evidence="3">SB210</strain>
    </source>
</reference>
<keyword evidence="3" id="KW-1185">Reference proteome</keyword>
<evidence type="ECO:0000256" key="1">
    <source>
        <dbReference type="SAM" id="MobiDB-lite"/>
    </source>
</evidence>
<feature type="compositionally biased region" description="Low complexity" evidence="1">
    <location>
        <begin position="1385"/>
        <end position="1417"/>
    </location>
</feature>
<feature type="compositionally biased region" description="Polar residues" evidence="1">
    <location>
        <begin position="1422"/>
        <end position="1439"/>
    </location>
</feature>
<dbReference type="RefSeq" id="XP_001015457.2">
    <property type="nucleotide sequence ID" value="XM_001015457.3"/>
</dbReference>
<evidence type="ECO:0000313" key="2">
    <source>
        <dbReference type="EMBL" id="EAR95212.2"/>
    </source>
</evidence>
<gene>
    <name evidence="2" type="ORF">TTHERM_00378760</name>
</gene>
<organism evidence="2 3">
    <name type="scientific">Tetrahymena thermophila (strain SB210)</name>
    <dbReference type="NCBI Taxonomy" id="312017"/>
    <lineage>
        <taxon>Eukaryota</taxon>
        <taxon>Sar</taxon>
        <taxon>Alveolata</taxon>
        <taxon>Ciliophora</taxon>
        <taxon>Intramacronucleata</taxon>
        <taxon>Oligohymenophorea</taxon>
        <taxon>Hymenostomatida</taxon>
        <taxon>Tetrahymenina</taxon>
        <taxon>Tetrahymenidae</taxon>
        <taxon>Tetrahymena</taxon>
    </lineage>
</organism>